<comment type="caution">
    <text evidence="9">The sequence shown here is derived from an EMBL/GenBank/DDBJ whole genome shotgun (WGS) entry which is preliminary data.</text>
</comment>
<dbReference type="NCBIfam" id="TIGR00453">
    <property type="entry name" value="ispD"/>
    <property type="match status" value="1"/>
</dbReference>
<keyword evidence="5 7" id="KW-0548">Nucleotidyltransferase</keyword>
<comment type="similarity">
    <text evidence="3 7">Belongs to the IspD/TarI cytidylyltransferase family. IspD subfamily.</text>
</comment>
<dbReference type="PRINTS" id="PR00080">
    <property type="entry name" value="SDRFAMILY"/>
</dbReference>
<reference evidence="9" key="1">
    <citation type="journal article" date="2020" name="mSystems">
        <title>Genome- and Community-Level Interaction Insights into Carbon Utilization and Element Cycling Functions of Hydrothermarchaeota in Hydrothermal Sediment.</title>
        <authorList>
            <person name="Zhou Z."/>
            <person name="Liu Y."/>
            <person name="Xu W."/>
            <person name="Pan J."/>
            <person name="Luo Z.H."/>
            <person name="Li M."/>
        </authorList>
    </citation>
    <scope>NUCLEOTIDE SEQUENCE [LARGE SCALE GENOMIC DNA]</scope>
    <source>
        <strain evidence="9">HyVt-233</strain>
    </source>
</reference>
<evidence type="ECO:0000256" key="5">
    <source>
        <dbReference type="ARBA" id="ARBA00022695"/>
    </source>
</evidence>
<dbReference type="PRINTS" id="PR00081">
    <property type="entry name" value="GDHRDH"/>
</dbReference>
<dbReference type="InterPro" id="IPR020904">
    <property type="entry name" value="Sc_DH/Rdtase_CS"/>
</dbReference>
<comment type="function">
    <text evidence="7">Catalyzes the formation of 4-diphosphocytidyl-2-C-methyl-D-erythritol from CTP and 2-C-methyl-D-erythritol 4-phosphate (MEP).</text>
</comment>
<evidence type="ECO:0000256" key="2">
    <source>
        <dbReference type="ARBA" id="ARBA00004787"/>
    </source>
</evidence>
<proteinExistence type="inferred from homology"/>
<evidence type="ECO:0000313" key="9">
    <source>
        <dbReference type="EMBL" id="HDD44333.1"/>
    </source>
</evidence>
<keyword evidence="4 7" id="KW-0808">Transferase</keyword>
<evidence type="ECO:0000256" key="7">
    <source>
        <dbReference type="HAMAP-Rule" id="MF_00108"/>
    </source>
</evidence>
<dbReference type="GO" id="GO:0019288">
    <property type="term" value="P:isopentenyl diphosphate biosynthetic process, methylerythritol 4-phosphate pathway"/>
    <property type="evidence" value="ECO:0007669"/>
    <property type="project" value="UniProtKB-UniRule"/>
</dbReference>
<dbReference type="FunFam" id="3.90.550.10:FF:000003">
    <property type="entry name" value="2-C-methyl-D-erythritol 4-phosphate cytidylyltransferase"/>
    <property type="match status" value="1"/>
</dbReference>
<dbReference type="SUPFAM" id="SSF51735">
    <property type="entry name" value="NAD(P)-binding Rossmann-fold domains"/>
    <property type="match status" value="1"/>
</dbReference>
<dbReference type="InterPro" id="IPR050088">
    <property type="entry name" value="IspD/TarI_cytidylyltransf_bact"/>
</dbReference>
<feature type="site" description="Positions MEP for the nucleophilic attack" evidence="7">
    <location>
        <position position="216"/>
    </location>
</feature>
<dbReference type="InterPro" id="IPR029044">
    <property type="entry name" value="Nucleotide-diphossugar_trans"/>
</dbReference>
<feature type="site" description="Transition state stabilizer" evidence="7">
    <location>
        <position position="27"/>
    </location>
</feature>
<gene>
    <name evidence="7 9" type="primary">ispD</name>
    <name evidence="9" type="ORF">ENG63_05685</name>
</gene>
<dbReference type="InterPro" id="IPR018294">
    <property type="entry name" value="ISPD_synthase_CS"/>
</dbReference>
<feature type="site" description="Transition state stabilizer" evidence="7">
    <location>
        <position position="20"/>
    </location>
</feature>
<dbReference type="InterPro" id="IPR012115">
    <property type="entry name" value="CDP-ribitol_syn"/>
</dbReference>
<dbReference type="HAMAP" id="MF_00108">
    <property type="entry name" value="IspD"/>
    <property type="match status" value="1"/>
</dbReference>
<evidence type="ECO:0000256" key="8">
    <source>
        <dbReference type="RuleBase" id="RU000363"/>
    </source>
</evidence>
<dbReference type="InterPro" id="IPR036291">
    <property type="entry name" value="NAD(P)-bd_dom_sf"/>
</dbReference>
<comment type="pathway">
    <text evidence="2 7">Isoprenoid biosynthesis; isopentenyl diphosphate biosynthesis via DXP pathway; isopentenyl diphosphate from 1-deoxy-D-xylulose 5-phosphate: step 2/6.</text>
</comment>
<keyword evidence="6 7" id="KW-0414">Isoprene biosynthesis</keyword>
<dbReference type="Gene3D" id="3.40.50.720">
    <property type="entry name" value="NAD(P)-binding Rossmann-like Domain"/>
    <property type="match status" value="1"/>
</dbReference>
<dbReference type="AlphaFoldDB" id="A0A7C0U307"/>
<dbReference type="CDD" id="cd02516">
    <property type="entry name" value="CDP-ME_synthetase"/>
    <property type="match status" value="1"/>
</dbReference>
<comment type="similarity">
    <text evidence="8">Belongs to the short-chain dehydrogenases/reductases (SDR) family.</text>
</comment>
<dbReference type="Gene3D" id="3.90.550.10">
    <property type="entry name" value="Spore Coat Polysaccharide Biosynthesis Protein SpsA, Chain A"/>
    <property type="match status" value="1"/>
</dbReference>
<organism evidence="9">
    <name type="scientific">Desulfofervidus auxilii</name>
    <dbReference type="NCBI Taxonomy" id="1621989"/>
    <lineage>
        <taxon>Bacteria</taxon>
        <taxon>Pseudomonadati</taxon>
        <taxon>Thermodesulfobacteriota</taxon>
        <taxon>Candidatus Desulfofervidia</taxon>
        <taxon>Candidatus Desulfofervidales</taxon>
        <taxon>Candidatus Desulfofervidaceae</taxon>
        <taxon>Candidatus Desulfofervidus</taxon>
    </lineage>
</organism>
<dbReference type="CDD" id="cd05233">
    <property type="entry name" value="SDR_c"/>
    <property type="match status" value="1"/>
</dbReference>
<name>A0A7C0U307_DESA2</name>
<evidence type="ECO:0000256" key="6">
    <source>
        <dbReference type="ARBA" id="ARBA00023229"/>
    </source>
</evidence>
<dbReference type="Pfam" id="PF00106">
    <property type="entry name" value="adh_short"/>
    <property type="match status" value="1"/>
</dbReference>
<dbReference type="NCBIfam" id="NF001183">
    <property type="entry name" value="PRK00155.1-3"/>
    <property type="match status" value="1"/>
</dbReference>
<dbReference type="GO" id="GO:0050518">
    <property type="term" value="F:2-C-methyl-D-erythritol 4-phosphate cytidylyltransferase activity"/>
    <property type="evidence" value="ECO:0007669"/>
    <property type="project" value="UniProtKB-UniRule"/>
</dbReference>
<comment type="catalytic activity">
    <reaction evidence="1 7">
        <text>2-C-methyl-D-erythritol 4-phosphate + CTP + H(+) = 4-CDP-2-C-methyl-D-erythritol + diphosphate</text>
        <dbReference type="Rhea" id="RHEA:13429"/>
        <dbReference type="ChEBI" id="CHEBI:15378"/>
        <dbReference type="ChEBI" id="CHEBI:33019"/>
        <dbReference type="ChEBI" id="CHEBI:37563"/>
        <dbReference type="ChEBI" id="CHEBI:57823"/>
        <dbReference type="ChEBI" id="CHEBI:58262"/>
        <dbReference type="EC" id="2.7.7.60"/>
    </reaction>
</comment>
<dbReference type="InterPro" id="IPR001228">
    <property type="entry name" value="IspD"/>
</dbReference>
<evidence type="ECO:0000256" key="1">
    <source>
        <dbReference type="ARBA" id="ARBA00001282"/>
    </source>
</evidence>
<protein>
    <recommendedName>
        <fullName evidence="7">2-C-methyl-D-erythritol 4-phosphate cytidylyltransferase</fullName>
        <ecNumber evidence="7">2.7.7.60</ecNumber>
    </recommendedName>
    <alternativeName>
        <fullName evidence="7">4-diphosphocytidyl-2C-methyl-D-erythritol synthase</fullName>
    </alternativeName>
    <alternativeName>
        <fullName evidence="7">MEP cytidylyltransferase</fullName>
        <shortName evidence="7">MCT</shortName>
    </alternativeName>
</protein>
<evidence type="ECO:0000256" key="3">
    <source>
        <dbReference type="ARBA" id="ARBA00009789"/>
    </source>
</evidence>
<dbReference type="EC" id="2.7.7.60" evidence="7"/>
<accession>A0A7C0U307</accession>
<dbReference type="PROSITE" id="PS00061">
    <property type="entry name" value="ADH_SHORT"/>
    <property type="match status" value="1"/>
</dbReference>
<dbReference type="PIRSF" id="PIRSF036586">
    <property type="entry name" value="CDP-ribitol_syn"/>
    <property type="match status" value="1"/>
</dbReference>
<dbReference type="EMBL" id="DRBS01000218">
    <property type="protein sequence ID" value="HDD44333.1"/>
    <property type="molecule type" value="Genomic_DNA"/>
</dbReference>
<dbReference type="UniPathway" id="UPA00056">
    <property type="reaction ID" value="UER00093"/>
</dbReference>
<dbReference type="PANTHER" id="PTHR32125:SF4">
    <property type="entry name" value="2-C-METHYL-D-ERYTHRITOL 4-PHOSPHATE CYTIDYLYLTRANSFERASE, CHLOROPLASTIC"/>
    <property type="match status" value="1"/>
</dbReference>
<sequence length="455" mass="50948">MKKKKITIKAVILAAGGGKRFKGDLPKQFVKLAGLPVLIHTLKPFEMCNEISEIIIVTLSGYIEKVWELVNRYQLSKVKKVVIGGNTRQESSKIGIDCCGEDTNYVLIHDAVRPFISVEILKNIIKAVKKYKAVDTVIPSADTIVEVDHEGFIKQIPNRASLRRGQTPQAFDYELIQKAHIKALEDGITNSTDDCFLVLRLGHSVFTVKGSEENIKITFPIDLHIADKLFQLKTASFKNTLAHKKLKNKIFLIIGGTSGIGLSIKNELERYSAKVYALSRKTNPSIDVRNFDSVEKAIRYIWNIKQRIDCIINSAGQLIRKNVEFMELEEWDDIFDTNIKGCFYVAKASIPFLKKQGGGKLFFIGSSSYTRGRGGFAAYSSSKAALVNFCQALAEELFDYNIKVNVISPSRVNTPLRYKNFGKEDPKTLLSPDYVAKQSIKAILTDTTGSVFDIF</sequence>
<dbReference type="PANTHER" id="PTHR32125">
    <property type="entry name" value="2-C-METHYL-D-ERYTHRITOL 4-PHOSPHATE CYTIDYLYLTRANSFERASE, CHLOROPLASTIC"/>
    <property type="match status" value="1"/>
</dbReference>
<dbReference type="Pfam" id="PF01128">
    <property type="entry name" value="IspD"/>
    <property type="match status" value="1"/>
</dbReference>
<dbReference type="PROSITE" id="PS01295">
    <property type="entry name" value="ISPD"/>
    <property type="match status" value="1"/>
</dbReference>
<dbReference type="Proteomes" id="UP000886289">
    <property type="component" value="Unassembled WGS sequence"/>
</dbReference>
<dbReference type="InterPro" id="IPR034683">
    <property type="entry name" value="IspD/TarI"/>
</dbReference>
<dbReference type="InterPro" id="IPR002347">
    <property type="entry name" value="SDR_fam"/>
</dbReference>
<evidence type="ECO:0000256" key="4">
    <source>
        <dbReference type="ARBA" id="ARBA00022679"/>
    </source>
</evidence>
<feature type="site" description="Positions MEP for the nucleophilic attack" evidence="7">
    <location>
        <position position="159"/>
    </location>
</feature>
<dbReference type="SUPFAM" id="SSF53448">
    <property type="entry name" value="Nucleotide-diphospho-sugar transferases"/>
    <property type="match status" value="1"/>
</dbReference>